<proteinExistence type="predicted"/>
<accession>A0A443I274</accession>
<comment type="caution">
    <text evidence="1">The sequence shown here is derived from an EMBL/GenBank/DDBJ whole genome shotgun (WGS) entry which is preliminary data.</text>
</comment>
<keyword evidence="2" id="KW-1185">Reference proteome</keyword>
<dbReference type="RefSeq" id="XP_028487806.1">
    <property type="nucleotide sequence ID" value="XM_028625673.1"/>
</dbReference>
<dbReference type="Proteomes" id="UP000283841">
    <property type="component" value="Unassembled WGS sequence"/>
</dbReference>
<dbReference type="AlphaFoldDB" id="A0A443I274"/>
<dbReference type="EMBL" id="RCNU01000002">
    <property type="protein sequence ID" value="RWQ98161.1"/>
    <property type="molecule type" value="Genomic_DNA"/>
</dbReference>
<reference evidence="1 2" key="1">
    <citation type="journal article" date="2018" name="Front. Microbiol.">
        <title>Genomic and genetic insights into a cosmopolitan fungus, Paecilomyces variotii (Eurotiales).</title>
        <authorList>
            <person name="Urquhart A.S."/>
            <person name="Mondo S.J."/>
            <person name="Makela M.R."/>
            <person name="Hane J.K."/>
            <person name="Wiebenga A."/>
            <person name="He G."/>
            <person name="Mihaltcheva S."/>
            <person name="Pangilinan J."/>
            <person name="Lipzen A."/>
            <person name="Barry K."/>
            <person name="de Vries R.P."/>
            <person name="Grigoriev I.V."/>
            <person name="Idnurm A."/>
        </authorList>
    </citation>
    <scope>NUCLEOTIDE SEQUENCE [LARGE SCALE GENOMIC DNA]</scope>
    <source>
        <strain evidence="1 2">CBS 101075</strain>
    </source>
</reference>
<dbReference type="STRING" id="264951.A0A443I274"/>
<dbReference type="InterPro" id="IPR056539">
    <property type="entry name" value="NuiA-like"/>
</dbReference>
<dbReference type="PANTHER" id="PTHR42093:SF1">
    <property type="match status" value="1"/>
</dbReference>
<dbReference type="PANTHER" id="PTHR42093">
    <property type="match status" value="1"/>
</dbReference>
<dbReference type="VEuPathDB" id="FungiDB:C8Q69DRAFT_161552"/>
<sequence length="267" mass="29385">MRSWHIRSRVTGHCVISNFASPASTRPTSHTVRVRHALQSSRFFSLSSSFSRLSLSTRYRSHRTATSRPFLPTNHHHHDPTVLTKEPILSRNMSSDNSYLAFLNKANEDLNAGRVAPQQSNAVRTQSVDVDVTVPAPLRAIDTYYVSETDEPFEPVVLKWEGASRGLWPGASQFSYLISPSKDLTDSITTLSPSAFDPKNQYVAVLRAVRAAATQASGGGEKVIDESSVDVKVYRVEIGASRVEYWIVALDVEGGKLVGLKAKAIES</sequence>
<organism evidence="1 2">
    <name type="scientific">Byssochlamys spectabilis</name>
    <name type="common">Paecilomyces variotii</name>
    <dbReference type="NCBI Taxonomy" id="264951"/>
    <lineage>
        <taxon>Eukaryota</taxon>
        <taxon>Fungi</taxon>
        <taxon>Dikarya</taxon>
        <taxon>Ascomycota</taxon>
        <taxon>Pezizomycotina</taxon>
        <taxon>Eurotiomycetes</taxon>
        <taxon>Eurotiomycetidae</taxon>
        <taxon>Eurotiales</taxon>
        <taxon>Thermoascaceae</taxon>
        <taxon>Paecilomyces</taxon>
    </lineage>
</organism>
<evidence type="ECO:0000313" key="1">
    <source>
        <dbReference type="EMBL" id="RWQ98161.1"/>
    </source>
</evidence>
<protein>
    <submittedName>
        <fullName evidence="1">Uncharacterized protein</fullName>
    </submittedName>
</protein>
<name>A0A443I274_BYSSP</name>
<evidence type="ECO:0000313" key="2">
    <source>
        <dbReference type="Proteomes" id="UP000283841"/>
    </source>
</evidence>
<gene>
    <name evidence="1" type="ORF">C8Q69DRAFT_161552</name>
</gene>
<dbReference type="GeneID" id="39594950"/>
<dbReference type="Pfam" id="PF23151">
    <property type="entry name" value="NuiA_2"/>
    <property type="match status" value="1"/>
</dbReference>